<name>A0ABY8ASX6_9GAMM</name>
<dbReference type="InterPro" id="IPR003594">
    <property type="entry name" value="HATPase_dom"/>
</dbReference>
<dbReference type="PANTHER" id="PTHR43065:SF46">
    <property type="entry name" value="C4-DICARBOXYLATE TRANSPORT SENSOR PROTEIN DCTB"/>
    <property type="match status" value="1"/>
</dbReference>
<evidence type="ECO:0000313" key="10">
    <source>
        <dbReference type="Proteomes" id="UP001222087"/>
    </source>
</evidence>
<dbReference type="Pfam" id="PF08447">
    <property type="entry name" value="PAS_3"/>
    <property type="match status" value="1"/>
</dbReference>
<organism evidence="9 10">
    <name type="scientific">Legionella cardiaca</name>
    <dbReference type="NCBI Taxonomy" id="1071983"/>
    <lineage>
        <taxon>Bacteria</taxon>
        <taxon>Pseudomonadati</taxon>
        <taxon>Pseudomonadota</taxon>
        <taxon>Gammaproteobacteria</taxon>
        <taxon>Legionellales</taxon>
        <taxon>Legionellaceae</taxon>
        <taxon>Legionella</taxon>
    </lineage>
</organism>
<evidence type="ECO:0000259" key="8">
    <source>
        <dbReference type="PROSITE" id="PS50109"/>
    </source>
</evidence>
<dbReference type="InterPro" id="IPR004358">
    <property type="entry name" value="Sig_transdc_His_kin-like_C"/>
</dbReference>
<dbReference type="PRINTS" id="PR00344">
    <property type="entry name" value="BCTRLSENSOR"/>
</dbReference>
<dbReference type="InterPro" id="IPR005467">
    <property type="entry name" value="His_kinase_dom"/>
</dbReference>
<accession>A0ABY8ASX6</accession>
<keyword evidence="7" id="KW-0902">Two-component regulatory system</keyword>
<dbReference type="Gene3D" id="3.30.565.10">
    <property type="entry name" value="Histidine kinase-like ATPase, C-terminal domain"/>
    <property type="match status" value="1"/>
</dbReference>
<evidence type="ECO:0000256" key="3">
    <source>
        <dbReference type="ARBA" id="ARBA00022679"/>
    </source>
</evidence>
<comment type="catalytic activity">
    <reaction evidence="1">
        <text>ATP + protein L-histidine = ADP + protein N-phospho-L-histidine.</text>
        <dbReference type="EC" id="2.7.13.3"/>
    </reaction>
</comment>
<proteinExistence type="predicted"/>
<dbReference type="Pfam" id="PF02518">
    <property type="entry name" value="HATPase_c"/>
    <property type="match status" value="1"/>
</dbReference>
<keyword evidence="6 9" id="KW-0067">ATP-binding</keyword>
<dbReference type="SMART" id="SM00387">
    <property type="entry name" value="HATPase_c"/>
    <property type="match status" value="1"/>
</dbReference>
<evidence type="ECO:0000256" key="5">
    <source>
        <dbReference type="ARBA" id="ARBA00022777"/>
    </source>
</evidence>
<dbReference type="PROSITE" id="PS50109">
    <property type="entry name" value="HIS_KIN"/>
    <property type="match status" value="1"/>
</dbReference>
<dbReference type="Gene3D" id="3.30.450.20">
    <property type="entry name" value="PAS domain"/>
    <property type="match status" value="1"/>
</dbReference>
<dbReference type="SUPFAM" id="SSF55874">
    <property type="entry name" value="ATPase domain of HSP90 chaperone/DNA topoisomerase II/histidine kinase"/>
    <property type="match status" value="1"/>
</dbReference>
<reference evidence="9 10" key="1">
    <citation type="submission" date="2023-02" db="EMBL/GenBank/DDBJ databases">
        <title>Genome Sequence of L. cardiaca H63T.</title>
        <authorList>
            <person name="Lopez A.E."/>
            <person name="Cianciotto N.P."/>
        </authorList>
    </citation>
    <scope>NUCLEOTIDE SEQUENCE [LARGE SCALE GENOMIC DNA]</scope>
    <source>
        <strain evidence="9 10">H63</strain>
    </source>
</reference>
<feature type="domain" description="Histidine kinase" evidence="8">
    <location>
        <begin position="204"/>
        <end position="462"/>
    </location>
</feature>
<evidence type="ECO:0000313" key="9">
    <source>
        <dbReference type="EMBL" id="WED43574.1"/>
    </source>
</evidence>
<dbReference type="RefSeq" id="WP_275089384.1">
    <property type="nucleotide sequence ID" value="NZ_CP119078.1"/>
</dbReference>
<protein>
    <recommendedName>
        <fullName evidence="2">histidine kinase</fullName>
        <ecNumber evidence="2">2.7.13.3</ecNumber>
    </recommendedName>
</protein>
<dbReference type="InterPro" id="IPR036890">
    <property type="entry name" value="HATPase_C_sf"/>
</dbReference>
<evidence type="ECO:0000256" key="7">
    <source>
        <dbReference type="ARBA" id="ARBA00023012"/>
    </source>
</evidence>
<keyword evidence="3" id="KW-0808">Transferase</keyword>
<dbReference type="PANTHER" id="PTHR43065">
    <property type="entry name" value="SENSOR HISTIDINE KINASE"/>
    <property type="match status" value="1"/>
</dbReference>
<evidence type="ECO:0000256" key="2">
    <source>
        <dbReference type="ARBA" id="ARBA00012438"/>
    </source>
</evidence>
<keyword evidence="10" id="KW-1185">Reference proteome</keyword>
<evidence type="ECO:0000256" key="1">
    <source>
        <dbReference type="ARBA" id="ARBA00000085"/>
    </source>
</evidence>
<keyword evidence="4" id="KW-0547">Nucleotide-binding</keyword>
<dbReference type="EMBL" id="CP119078">
    <property type="protein sequence ID" value="WED43574.1"/>
    <property type="molecule type" value="Genomic_DNA"/>
</dbReference>
<keyword evidence="5" id="KW-0418">Kinase</keyword>
<evidence type="ECO:0000256" key="4">
    <source>
        <dbReference type="ARBA" id="ARBA00022741"/>
    </source>
</evidence>
<dbReference type="EC" id="2.7.13.3" evidence="2"/>
<gene>
    <name evidence="9" type="ORF">PXX05_02010</name>
</gene>
<dbReference type="InterPro" id="IPR035965">
    <property type="entry name" value="PAS-like_dom_sf"/>
</dbReference>
<dbReference type="InterPro" id="IPR013655">
    <property type="entry name" value="PAS_fold_3"/>
</dbReference>
<dbReference type="Proteomes" id="UP001222087">
    <property type="component" value="Chromosome"/>
</dbReference>
<sequence>MDLHKLLQRQLNRTGITIDKPPDADKWQEFVLRLNRIYQEADQERYLLERSMDISSREMMGLNEKLERAQHIARLCYWHYDAEINRIYWSQEFYNLLDLASDTAHSLEGFIELVHAKQRMQLQNLVKKALEKQINCTYELQIKDRLEQYRWYRIIVDSQGEEHQLTGVLIDIDRDKKNEEEIKELSQKLLTTARRAGMSEIATSVLHNIGNILNSSNISVNMLKDSMSQPYYQKLLKIIELMKEHQNQIEEFLTKDERGKLIPEYLIALGEILDKEQQKNIEELGNLDEDLQHIKDIVAMQQAFSGVSSIAEKIYIPEVIETALQMSSNPVKDKLIRIKKDYCDSSFIFADKSKVLQILVNLIQNAKDAVLKNTIDKKKQINFIVKEHAHKLQIMVVDNGEGILPENLQRIFSFGFTTKPNGHGFGLHSCALSAQDMGGSLKAESEGIGQGAIFTLTLPVSSKDKGVFNE</sequence>
<dbReference type="SUPFAM" id="SSF55785">
    <property type="entry name" value="PYP-like sensor domain (PAS domain)"/>
    <property type="match status" value="1"/>
</dbReference>
<dbReference type="GO" id="GO:0005524">
    <property type="term" value="F:ATP binding"/>
    <property type="evidence" value="ECO:0007669"/>
    <property type="project" value="UniProtKB-KW"/>
</dbReference>
<evidence type="ECO:0000256" key="6">
    <source>
        <dbReference type="ARBA" id="ARBA00022840"/>
    </source>
</evidence>